<protein>
    <submittedName>
        <fullName evidence="1">Uncharacterized protein</fullName>
    </submittedName>
</protein>
<name>A0A645FAK7_9ZZZZ</name>
<dbReference type="AlphaFoldDB" id="A0A645FAK7"/>
<comment type="caution">
    <text evidence="1">The sequence shown here is derived from an EMBL/GenBank/DDBJ whole genome shotgun (WGS) entry which is preliminary data.</text>
</comment>
<gene>
    <name evidence="1" type="ORF">SDC9_158709</name>
</gene>
<proteinExistence type="predicted"/>
<organism evidence="1">
    <name type="scientific">bioreactor metagenome</name>
    <dbReference type="NCBI Taxonomy" id="1076179"/>
    <lineage>
        <taxon>unclassified sequences</taxon>
        <taxon>metagenomes</taxon>
        <taxon>ecological metagenomes</taxon>
    </lineage>
</organism>
<evidence type="ECO:0000313" key="1">
    <source>
        <dbReference type="EMBL" id="MPN11408.1"/>
    </source>
</evidence>
<sequence length="170" mass="18772">MFFTFKNNLIASRLSIILSGKHLSRSSIRITSLSIWDFFNNSSKSSRNLRTTSNLSVSSFSFRNCFRKPSVSCPLILSTKSVGFWAASFNPFTNWGMTLNPPVINAAVAGNATFFMPNPITLIQFTDLNSFLISSFISVPNFFSSLNSLNIVSSKAAFASSYPSNTHPLK</sequence>
<dbReference type="EMBL" id="VSSQ01057610">
    <property type="protein sequence ID" value="MPN11408.1"/>
    <property type="molecule type" value="Genomic_DNA"/>
</dbReference>
<reference evidence="1" key="1">
    <citation type="submission" date="2019-08" db="EMBL/GenBank/DDBJ databases">
        <authorList>
            <person name="Kucharzyk K."/>
            <person name="Murdoch R.W."/>
            <person name="Higgins S."/>
            <person name="Loffler F."/>
        </authorList>
    </citation>
    <scope>NUCLEOTIDE SEQUENCE</scope>
</reference>
<accession>A0A645FAK7</accession>